<dbReference type="KEGG" id="ffu:CLAFUR5_09075"/>
<organism evidence="2 3">
    <name type="scientific">Passalora fulva</name>
    <name type="common">Tomato leaf mold</name>
    <name type="synonym">Cladosporium fulvum</name>
    <dbReference type="NCBI Taxonomy" id="5499"/>
    <lineage>
        <taxon>Eukaryota</taxon>
        <taxon>Fungi</taxon>
        <taxon>Dikarya</taxon>
        <taxon>Ascomycota</taxon>
        <taxon>Pezizomycotina</taxon>
        <taxon>Dothideomycetes</taxon>
        <taxon>Dothideomycetidae</taxon>
        <taxon>Mycosphaerellales</taxon>
        <taxon>Mycosphaerellaceae</taxon>
        <taxon>Fulvia</taxon>
    </lineage>
</organism>
<dbReference type="Gene3D" id="3.30.710.10">
    <property type="entry name" value="Potassium Channel Kv1.1, Chain A"/>
    <property type="match status" value="1"/>
</dbReference>
<dbReference type="InterPro" id="IPR011333">
    <property type="entry name" value="SKP1/BTB/POZ_sf"/>
</dbReference>
<dbReference type="PANTHER" id="PTHR24413">
    <property type="entry name" value="SPECKLE-TYPE POZ PROTEIN"/>
    <property type="match status" value="1"/>
</dbReference>
<evidence type="ECO:0000313" key="2">
    <source>
        <dbReference type="EMBL" id="UJO22209.1"/>
    </source>
</evidence>
<reference evidence="2" key="2">
    <citation type="journal article" date="2022" name="Microb. Genom.">
        <title>A chromosome-scale genome assembly of the tomato pathogen Cladosporium fulvum reveals a compartmentalized genome architecture and the presence of a dispensable chromosome.</title>
        <authorList>
            <person name="Zaccaron A.Z."/>
            <person name="Chen L.H."/>
            <person name="Samaras A."/>
            <person name="Stergiopoulos I."/>
        </authorList>
    </citation>
    <scope>NUCLEOTIDE SEQUENCE</scope>
    <source>
        <strain evidence="2">Race5_Kim</strain>
    </source>
</reference>
<evidence type="ECO:0000313" key="3">
    <source>
        <dbReference type="Proteomes" id="UP000756132"/>
    </source>
</evidence>
<keyword evidence="3" id="KW-1185">Reference proteome</keyword>
<name>A0A9Q8UTR9_PASFU</name>
<dbReference type="InterPro" id="IPR000210">
    <property type="entry name" value="BTB/POZ_dom"/>
</dbReference>
<dbReference type="SUPFAM" id="SSF54695">
    <property type="entry name" value="POZ domain"/>
    <property type="match status" value="1"/>
</dbReference>
<dbReference type="EMBL" id="CP090171">
    <property type="protein sequence ID" value="UJO22209.1"/>
    <property type="molecule type" value="Genomic_DNA"/>
</dbReference>
<feature type="domain" description="BTB" evidence="1">
    <location>
        <begin position="22"/>
        <end position="89"/>
    </location>
</feature>
<proteinExistence type="predicted"/>
<protein>
    <recommendedName>
        <fullName evidence="1">BTB domain-containing protein</fullName>
    </recommendedName>
</protein>
<sequence>MSSTTAETTSVLPALYASGNHSDLIVRACDGREFRVHKCIVSSKSGFFEGACRGGFKEAQAGVVEVEEDGEVMDALFRHIYENPLEWAPLAADSFEILRSKATTETFGLARKLRAASDKYLVTGLKRPTELAMVNRLGRLPIEENVAFTKLYIACFSHDADVGILVRHSALSNMCLRFKRVLEDAEAWSLLGPLTELVQLTVICAIQRSEYDAIAEGTAAKNLKGLAVSKTYRRYADLDRVWPVPEAVFQEAISSFNAIRDELTRVEYN</sequence>
<evidence type="ECO:0000259" key="1">
    <source>
        <dbReference type="PROSITE" id="PS50097"/>
    </source>
</evidence>
<dbReference type="PROSITE" id="PS50097">
    <property type="entry name" value="BTB"/>
    <property type="match status" value="1"/>
</dbReference>
<dbReference type="OrthoDB" id="3644790at2759"/>
<dbReference type="RefSeq" id="XP_047766575.1">
    <property type="nucleotide sequence ID" value="XM_047908223.1"/>
</dbReference>
<accession>A0A9Q8UTR9</accession>
<dbReference type="Proteomes" id="UP000756132">
    <property type="component" value="Chromosome 9"/>
</dbReference>
<dbReference type="GeneID" id="71988953"/>
<reference evidence="2" key="1">
    <citation type="submission" date="2021-12" db="EMBL/GenBank/DDBJ databases">
        <authorList>
            <person name="Zaccaron A."/>
            <person name="Stergiopoulos I."/>
        </authorList>
    </citation>
    <scope>NUCLEOTIDE SEQUENCE</scope>
    <source>
        <strain evidence="2">Race5_Kim</strain>
    </source>
</reference>
<dbReference type="AlphaFoldDB" id="A0A9Q8UTR9"/>
<dbReference type="Pfam" id="PF00651">
    <property type="entry name" value="BTB"/>
    <property type="match status" value="1"/>
</dbReference>
<gene>
    <name evidence="2" type="ORF">CLAFUR5_09075</name>
</gene>